<dbReference type="RefSeq" id="WP_063477653.1">
    <property type="nucleotide sequence ID" value="NZ_JBCMWP010000019.1"/>
</dbReference>
<proteinExistence type="predicted"/>
<evidence type="ECO:0000313" key="3">
    <source>
        <dbReference type="Proteomes" id="UP000076796"/>
    </source>
</evidence>
<evidence type="ECO:0008006" key="4">
    <source>
        <dbReference type="Google" id="ProtNLM"/>
    </source>
</evidence>
<evidence type="ECO:0000256" key="1">
    <source>
        <dbReference type="SAM" id="Phobius"/>
    </source>
</evidence>
<dbReference type="AlphaFoldDB" id="A0A163GTZ1"/>
<gene>
    <name evidence="2" type="ORF">AWU65_03975</name>
</gene>
<keyword evidence="1" id="KW-0472">Membrane</keyword>
<accession>A0A163GTZ1</accession>
<name>A0A163GTZ1_9BACL</name>
<reference evidence="2" key="1">
    <citation type="journal article" date="2016" name="Genome Announc.">
        <title>Draft genomes of two strains of Paenibacillus glucanolyticus with capability to degrade lignocellulose.</title>
        <authorList>
            <person name="Mathews S.L."/>
            <person name="Pawlak J."/>
            <person name="Grunden A.M."/>
        </authorList>
    </citation>
    <scope>NUCLEOTIDE SEQUENCE [LARGE SCALE GENOMIC DNA]</scope>
    <source>
        <strain evidence="2">SLM1</strain>
    </source>
</reference>
<protein>
    <recommendedName>
        <fullName evidence="4">Methyl-accepting chemotaxis protein</fullName>
    </recommendedName>
</protein>
<feature type="transmembrane region" description="Helical" evidence="1">
    <location>
        <begin position="6"/>
        <end position="29"/>
    </location>
</feature>
<comment type="caution">
    <text evidence="2">The sequence shown here is derived from an EMBL/GenBank/DDBJ whole genome shotgun (WGS) entry which is preliminary data.</text>
</comment>
<dbReference type="EMBL" id="LWMH01000001">
    <property type="protein sequence ID" value="KZS45150.1"/>
    <property type="molecule type" value="Genomic_DNA"/>
</dbReference>
<evidence type="ECO:0000313" key="2">
    <source>
        <dbReference type="EMBL" id="KZS45150.1"/>
    </source>
</evidence>
<organism evidence="2 3">
    <name type="scientific">Paenibacillus glucanolyticus</name>
    <dbReference type="NCBI Taxonomy" id="59843"/>
    <lineage>
        <taxon>Bacteria</taxon>
        <taxon>Bacillati</taxon>
        <taxon>Bacillota</taxon>
        <taxon>Bacilli</taxon>
        <taxon>Bacillales</taxon>
        <taxon>Paenibacillaceae</taxon>
        <taxon>Paenibacillus</taxon>
    </lineage>
</organism>
<sequence length="79" mass="8808">MKPKKLAFIMGIASSLIIVSVLSVVAININSLEAKQEQRAKMVNEVIKRSDIMAEYARNKNLESVGWMININTSDLSDK</sequence>
<keyword evidence="1" id="KW-0812">Transmembrane</keyword>
<dbReference type="Proteomes" id="UP000076796">
    <property type="component" value="Unassembled WGS sequence"/>
</dbReference>
<keyword evidence="1" id="KW-1133">Transmembrane helix</keyword>
<keyword evidence="3" id="KW-1185">Reference proteome</keyword>